<dbReference type="PANTHER" id="PTHR43751">
    <property type="entry name" value="SULFATASE"/>
    <property type="match status" value="1"/>
</dbReference>
<proteinExistence type="predicted"/>
<dbReference type="Proteomes" id="UP000738431">
    <property type="component" value="Chromosome"/>
</dbReference>
<evidence type="ECO:0000313" key="2">
    <source>
        <dbReference type="EMBL" id="WRQ86400.1"/>
    </source>
</evidence>
<dbReference type="EMBL" id="CP139781">
    <property type="protein sequence ID" value="WRQ86400.1"/>
    <property type="molecule type" value="Genomic_DNA"/>
</dbReference>
<reference evidence="2 3" key="1">
    <citation type="submission" date="2021-08" db="EMBL/GenBank/DDBJ databases">
        <authorList>
            <person name="Zhang D."/>
            <person name="Zhang A."/>
            <person name="Wang L."/>
        </authorList>
    </citation>
    <scope>NUCLEOTIDE SEQUENCE [LARGE SCALE GENOMIC DNA]</scope>
    <source>
        <strain evidence="2 3">WL0086</strain>
    </source>
</reference>
<accession>A0ABZ1C7X5</accession>
<dbReference type="PANTHER" id="PTHR43751:SF1">
    <property type="entry name" value="SULFATASE ATSG-RELATED"/>
    <property type="match status" value="1"/>
</dbReference>
<dbReference type="Gene3D" id="3.40.720.10">
    <property type="entry name" value="Alkaline Phosphatase, subunit A"/>
    <property type="match status" value="1"/>
</dbReference>
<dbReference type="Pfam" id="PF00884">
    <property type="entry name" value="Sulfatase"/>
    <property type="match status" value="1"/>
</dbReference>
<dbReference type="InterPro" id="IPR000917">
    <property type="entry name" value="Sulfatase_N"/>
</dbReference>
<sequence>MTRPNILFCLADDAGLHFSAYGCRWVDTPGFDRVAREGLRFQHAYTPSSKCAPSRACILTGRNPWQLEAACQHQSYFPAKFTTSFEALKHAGYFTGYTQKGWAPGDPGTVDGRPRELTGTNYSAIKTTPPTNRISDNDYAANFAAFLDDRPADTPFCFWFGCVEPHRGYEYGSGIRLGGRQPSDVDDLYQIWPDNETVRTDLLDYGYEVEHFDRHLTRMLDLLEARGELDNTVVIVTSDNGMPFPMVKGQAYGYASRLPLAIRWPGGIRQPGRVIDDYVAFTDFAPTFLELADLSPAASGMQPITGRSLLPLFDSPRSGQIDPTRNHALIGKERHDVGRPDDAGYPIRGIFRDGLLYLHNFAPDRWPAGNPETGYLNCDGSPTKTAVIQSRHDPDQHHYWQWAFGKRPAEELFELATDPACTHNLADDPAFTERKTTLRTQLFAELRAQEDPRMFGHGDDFDRYPVVDEASAHFYERFQAGESLNPVWVNPTDFDSS</sequence>
<evidence type="ECO:0000259" key="1">
    <source>
        <dbReference type="Pfam" id="PF00884"/>
    </source>
</evidence>
<dbReference type="InterPro" id="IPR052701">
    <property type="entry name" value="GAG_Ulvan_Degrading_Sulfatases"/>
</dbReference>
<dbReference type="RefSeq" id="WP_221031323.1">
    <property type="nucleotide sequence ID" value="NZ_CP139781.1"/>
</dbReference>
<dbReference type="CDD" id="cd16027">
    <property type="entry name" value="SGSH"/>
    <property type="match status" value="1"/>
</dbReference>
<dbReference type="InterPro" id="IPR017850">
    <property type="entry name" value="Alkaline_phosphatase_core_sf"/>
</dbReference>
<gene>
    <name evidence="2" type="ORF">K1X11_016410</name>
</gene>
<organism evidence="2 3">
    <name type="scientific">Actomonas aquatica</name>
    <dbReference type="NCBI Taxonomy" id="2866162"/>
    <lineage>
        <taxon>Bacteria</taxon>
        <taxon>Pseudomonadati</taxon>
        <taxon>Verrucomicrobiota</taxon>
        <taxon>Opitutia</taxon>
        <taxon>Opitutales</taxon>
        <taxon>Opitutaceae</taxon>
        <taxon>Actomonas</taxon>
    </lineage>
</organism>
<name>A0ABZ1C7X5_9BACT</name>
<feature type="domain" description="Sulfatase N-terminal" evidence="1">
    <location>
        <begin position="4"/>
        <end position="293"/>
    </location>
</feature>
<reference evidence="2 3" key="2">
    <citation type="submission" date="2023-12" db="EMBL/GenBank/DDBJ databases">
        <title>Description of an unclassified Opitutus bacterium of Verrucomicrobiota.</title>
        <authorList>
            <person name="Zhang D.-F."/>
        </authorList>
    </citation>
    <scope>NUCLEOTIDE SEQUENCE [LARGE SCALE GENOMIC DNA]</scope>
    <source>
        <strain evidence="2 3">WL0086</strain>
    </source>
</reference>
<protein>
    <submittedName>
        <fullName evidence="2">Sulfatase</fullName>
    </submittedName>
</protein>
<dbReference type="SUPFAM" id="SSF53649">
    <property type="entry name" value="Alkaline phosphatase-like"/>
    <property type="match status" value="1"/>
</dbReference>
<evidence type="ECO:0000313" key="3">
    <source>
        <dbReference type="Proteomes" id="UP000738431"/>
    </source>
</evidence>
<keyword evidence="3" id="KW-1185">Reference proteome</keyword>